<proteinExistence type="predicted"/>
<feature type="region of interest" description="Disordered" evidence="1">
    <location>
        <begin position="101"/>
        <end position="125"/>
    </location>
</feature>
<dbReference type="AlphaFoldDB" id="A0A218XW37"/>
<name>A0A218XW37_PUNGR</name>
<protein>
    <submittedName>
        <fullName evidence="2">Uncharacterized protein</fullName>
    </submittedName>
</protein>
<comment type="caution">
    <text evidence="2">The sequence shown here is derived from an EMBL/GenBank/DDBJ whole genome shotgun (WGS) entry which is preliminary data.</text>
</comment>
<evidence type="ECO:0000256" key="1">
    <source>
        <dbReference type="SAM" id="MobiDB-lite"/>
    </source>
</evidence>
<feature type="compositionally biased region" description="Basic and acidic residues" evidence="1">
    <location>
        <begin position="101"/>
        <end position="114"/>
    </location>
</feature>
<organism evidence="2 3">
    <name type="scientific">Punica granatum</name>
    <name type="common">Pomegranate</name>
    <dbReference type="NCBI Taxonomy" id="22663"/>
    <lineage>
        <taxon>Eukaryota</taxon>
        <taxon>Viridiplantae</taxon>
        <taxon>Streptophyta</taxon>
        <taxon>Embryophyta</taxon>
        <taxon>Tracheophyta</taxon>
        <taxon>Spermatophyta</taxon>
        <taxon>Magnoliopsida</taxon>
        <taxon>eudicotyledons</taxon>
        <taxon>Gunneridae</taxon>
        <taxon>Pentapetalae</taxon>
        <taxon>rosids</taxon>
        <taxon>malvids</taxon>
        <taxon>Myrtales</taxon>
        <taxon>Lythraceae</taxon>
        <taxon>Punica</taxon>
    </lineage>
</organism>
<reference evidence="3" key="1">
    <citation type="journal article" date="2017" name="Plant J.">
        <title>The pomegranate (Punica granatum L.) genome and the genomics of punicalagin biosynthesis.</title>
        <authorList>
            <person name="Qin G."/>
            <person name="Xu C."/>
            <person name="Ming R."/>
            <person name="Tang H."/>
            <person name="Guyot R."/>
            <person name="Kramer E.M."/>
            <person name="Hu Y."/>
            <person name="Yi X."/>
            <person name="Qi Y."/>
            <person name="Xu X."/>
            <person name="Gao Z."/>
            <person name="Pan H."/>
            <person name="Jian J."/>
            <person name="Tian Y."/>
            <person name="Yue Z."/>
            <person name="Xu Y."/>
        </authorList>
    </citation>
    <scope>NUCLEOTIDE SEQUENCE [LARGE SCALE GENOMIC DNA]</scope>
    <source>
        <strain evidence="3">cv. Dabenzi</strain>
    </source>
</reference>
<gene>
    <name evidence="2" type="ORF">CDL15_Pgr023886</name>
</gene>
<dbReference type="EMBL" id="MTKT01000688">
    <property type="protein sequence ID" value="OWM89040.1"/>
    <property type="molecule type" value="Genomic_DNA"/>
</dbReference>
<accession>A0A218XW37</accession>
<sequence length="266" mass="30436">MNDAPLDDAPAVMDGKVLYTVSLNISQEFALIGELRATILGHCMQKILKEIQSLAWHVHRTIPSVGSTPARILCELTKEIQDCTLDLLKFVKSALHDMEKKVGSSTGKSDKEEASTSNTKEVSSKEYSLGRQRMLSTMAIHVVTDLVLLIEVLIHSGRHVPDLTIDREDLLMRSTNMRDRINEIKDCFDTLREINEILEVLDCMKVSYVYYWEERLRPYTSMWAEYFRRSARLTNSTQGLKFVLTDLVLHPNRSWLDELLGTSMSR</sequence>
<dbReference type="Proteomes" id="UP000197138">
    <property type="component" value="Unassembled WGS sequence"/>
</dbReference>
<evidence type="ECO:0000313" key="2">
    <source>
        <dbReference type="EMBL" id="OWM89040.1"/>
    </source>
</evidence>
<evidence type="ECO:0000313" key="3">
    <source>
        <dbReference type="Proteomes" id="UP000197138"/>
    </source>
</evidence>